<dbReference type="InterPro" id="IPR036680">
    <property type="entry name" value="SPOR-like_sf"/>
</dbReference>
<dbReference type="GO" id="GO:0042834">
    <property type="term" value="F:peptidoglycan binding"/>
    <property type="evidence" value="ECO:0007669"/>
    <property type="project" value="InterPro"/>
</dbReference>
<dbReference type="SUPFAM" id="SSF110997">
    <property type="entry name" value="Sporulation related repeat"/>
    <property type="match status" value="1"/>
</dbReference>
<dbReference type="Gene3D" id="3.30.70.1070">
    <property type="entry name" value="Sporulation related repeat"/>
    <property type="match status" value="1"/>
</dbReference>
<proteinExistence type="predicted"/>
<dbReference type="GO" id="GO:0032153">
    <property type="term" value="C:cell division site"/>
    <property type="evidence" value="ECO:0007669"/>
    <property type="project" value="TreeGrafter"/>
</dbReference>
<dbReference type="AlphaFoldDB" id="A0A1H9FGE5"/>
<dbReference type="InterPro" id="IPR052521">
    <property type="entry name" value="Cell_div_SPOR-domain"/>
</dbReference>
<dbReference type="PANTHER" id="PTHR38687">
    <property type="entry name" value="CELL DIVISION PROTEIN DEDD-RELATED"/>
    <property type="match status" value="1"/>
</dbReference>
<feature type="domain" description="SPOR" evidence="2">
    <location>
        <begin position="109"/>
        <end position="184"/>
    </location>
</feature>
<evidence type="ECO:0000313" key="4">
    <source>
        <dbReference type="Proteomes" id="UP000198749"/>
    </source>
</evidence>
<dbReference type="PANTHER" id="PTHR38687:SF1">
    <property type="entry name" value="CELL DIVISION PROTEIN DEDD"/>
    <property type="match status" value="1"/>
</dbReference>
<evidence type="ECO:0000313" key="3">
    <source>
        <dbReference type="EMBL" id="SEQ36895.1"/>
    </source>
</evidence>
<accession>A0A1H9FGE5</accession>
<dbReference type="STRING" id="355243.SAMN03080615_01244"/>
<reference evidence="4" key="1">
    <citation type="submission" date="2016-10" db="EMBL/GenBank/DDBJ databases">
        <authorList>
            <person name="Varghese N."/>
            <person name="Submissions S."/>
        </authorList>
    </citation>
    <scope>NUCLEOTIDE SEQUENCE [LARGE SCALE GENOMIC DNA]</scope>
    <source>
        <strain evidence="4">DSM 18887</strain>
    </source>
</reference>
<dbReference type="Proteomes" id="UP000198749">
    <property type="component" value="Unassembled WGS sequence"/>
</dbReference>
<keyword evidence="1" id="KW-0472">Membrane</keyword>
<evidence type="ECO:0000259" key="2">
    <source>
        <dbReference type="PROSITE" id="PS51724"/>
    </source>
</evidence>
<organism evidence="3 4">
    <name type="scientific">Amphritea atlantica</name>
    <dbReference type="NCBI Taxonomy" id="355243"/>
    <lineage>
        <taxon>Bacteria</taxon>
        <taxon>Pseudomonadati</taxon>
        <taxon>Pseudomonadota</taxon>
        <taxon>Gammaproteobacteria</taxon>
        <taxon>Oceanospirillales</taxon>
        <taxon>Oceanospirillaceae</taxon>
        <taxon>Amphritea</taxon>
    </lineage>
</organism>
<feature type="transmembrane region" description="Helical" evidence="1">
    <location>
        <begin position="12"/>
        <end position="31"/>
    </location>
</feature>
<dbReference type="GO" id="GO:0032506">
    <property type="term" value="P:cytokinetic process"/>
    <property type="evidence" value="ECO:0007669"/>
    <property type="project" value="TreeGrafter"/>
</dbReference>
<dbReference type="InterPro" id="IPR007730">
    <property type="entry name" value="SPOR-like_dom"/>
</dbReference>
<dbReference type="PROSITE" id="PS51724">
    <property type="entry name" value="SPOR"/>
    <property type="match status" value="1"/>
</dbReference>
<dbReference type="Pfam" id="PF05036">
    <property type="entry name" value="SPOR"/>
    <property type="match status" value="1"/>
</dbReference>
<dbReference type="GO" id="GO:0030428">
    <property type="term" value="C:cell septum"/>
    <property type="evidence" value="ECO:0007669"/>
    <property type="project" value="TreeGrafter"/>
</dbReference>
<sequence>MVKTVNDGFKQRLAGGAILIVAAAILLPIFFDGAGYRERQLESAIPPPPVEPQLVVITPENQPLPDSSAPAAPAEPVTVAVMPQKVADEVAKQKPVIEERDDPPALDQQGVPVAWSLQLASFKDEDNAKGLRTRLLNAGYKVYIRKTGDLVRVFVGPDIQKTRLTELQSDIQKEFGLDGIIVRFTTR</sequence>
<name>A0A1H9FGE5_9GAMM</name>
<keyword evidence="4" id="KW-1185">Reference proteome</keyword>
<keyword evidence="1" id="KW-1133">Transmembrane helix</keyword>
<gene>
    <name evidence="3" type="ORF">SAMN03080615_01244</name>
</gene>
<evidence type="ECO:0000256" key="1">
    <source>
        <dbReference type="SAM" id="Phobius"/>
    </source>
</evidence>
<protein>
    <submittedName>
        <fullName evidence="3">DedD protein</fullName>
    </submittedName>
</protein>
<dbReference type="EMBL" id="FOGB01000003">
    <property type="protein sequence ID" value="SEQ36895.1"/>
    <property type="molecule type" value="Genomic_DNA"/>
</dbReference>
<keyword evidence="1" id="KW-0812">Transmembrane</keyword>